<dbReference type="PRINTS" id="PR01590">
    <property type="entry name" value="HTHFIS"/>
</dbReference>
<dbReference type="InterPro" id="IPR002197">
    <property type="entry name" value="HTH_Fis"/>
</dbReference>
<dbReference type="GO" id="GO:0005524">
    <property type="term" value="F:ATP binding"/>
    <property type="evidence" value="ECO:0007669"/>
    <property type="project" value="UniProtKB-KW"/>
</dbReference>
<dbReference type="PROSITE" id="PS50110">
    <property type="entry name" value="RESPONSE_REGULATORY"/>
    <property type="match status" value="1"/>
</dbReference>
<dbReference type="AlphaFoldDB" id="A0A9D1VAP5"/>
<keyword evidence="6" id="KW-0597">Phosphoprotein</keyword>
<dbReference type="PROSITE" id="PS00675">
    <property type="entry name" value="SIGMA54_INTERACT_1"/>
    <property type="match status" value="1"/>
</dbReference>
<reference evidence="10" key="2">
    <citation type="submission" date="2021-04" db="EMBL/GenBank/DDBJ databases">
        <authorList>
            <person name="Gilroy R."/>
        </authorList>
    </citation>
    <scope>NUCLEOTIDE SEQUENCE</scope>
    <source>
        <strain evidence="10">14975</strain>
    </source>
</reference>
<proteinExistence type="predicted"/>
<keyword evidence="3" id="KW-0805">Transcription regulation</keyword>
<dbReference type="InterPro" id="IPR025944">
    <property type="entry name" value="Sigma_54_int_dom_CS"/>
</dbReference>
<dbReference type="InterPro" id="IPR025943">
    <property type="entry name" value="Sigma_54_int_dom_ATP-bd_2"/>
</dbReference>
<comment type="caution">
    <text evidence="10">The sequence shown here is derived from an EMBL/GenBank/DDBJ whole genome shotgun (WGS) entry which is preliminary data.</text>
</comment>
<dbReference type="Gene3D" id="1.10.8.60">
    <property type="match status" value="1"/>
</dbReference>
<dbReference type="PANTHER" id="PTHR32071">
    <property type="entry name" value="TRANSCRIPTIONAL REGULATORY PROTEIN"/>
    <property type="match status" value="1"/>
</dbReference>
<dbReference type="Proteomes" id="UP000823964">
    <property type="component" value="Unassembled WGS sequence"/>
</dbReference>
<dbReference type="SMART" id="SM00448">
    <property type="entry name" value="REC"/>
    <property type="match status" value="1"/>
</dbReference>
<dbReference type="GO" id="GO:0006355">
    <property type="term" value="P:regulation of DNA-templated transcription"/>
    <property type="evidence" value="ECO:0007669"/>
    <property type="project" value="InterPro"/>
</dbReference>
<evidence type="ECO:0000259" key="8">
    <source>
        <dbReference type="PROSITE" id="PS50045"/>
    </source>
</evidence>
<feature type="compositionally biased region" description="Low complexity" evidence="7">
    <location>
        <begin position="408"/>
        <end position="424"/>
    </location>
</feature>
<dbReference type="Pfam" id="PF25601">
    <property type="entry name" value="AAA_lid_14"/>
    <property type="match status" value="1"/>
</dbReference>
<dbReference type="InterPro" id="IPR011006">
    <property type="entry name" value="CheY-like_superfamily"/>
</dbReference>
<evidence type="ECO:0000256" key="1">
    <source>
        <dbReference type="ARBA" id="ARBA00022741"/>
    </source>
</evidence>
<accession>A0A9D1VAP5</accession>
<evidence type="ECO:0000256" key="2">
    <source>
        <dbReference type="ARBA" id="ARBA00022840"/>
    </source>
</evidence>
<keyword evidence="2" id="KW-0067">ATP-binding</keyword>
<dbReference type="InterPro" id="IPR009057">
    <property type="entry name" value="Homeodomain-like_sf"/>
</dbReference>
<dbReference type="SUPFAM" id="SSF46689">
    <property type="entry name" value="Homeodomain-like"/>
    <property type="match status" value="1"/>
</dbReference>
<feature type="modified residue" description="4-aspartylphosphate" evidence="6">
    <location>
        <position position="52"/>
    </location>
</feature>
<dbReference type="InterPro" id="IPR058031">
    <property type="entry name" value="AAA_lid_NorR"/>
</dbReference>
<dbReference type="Pfam" id="PF00072">
    <property type="entry name" value="Response_reg"/>
    <property type="match status" value="1"/>
</dbReference>
<dbReference type="InterPro" id="IPR001789">
    <property type="entry name" value="Sig_transdc_resp-reg_receiver"/>
</dbReference>
<keyword evidence="5" id="KW-0804">Transcription</keyword>
<dbReference type="Pfam" id="PF00158">
    <property type="entry name" value="Sigma54_activat"/>
    <property type="match status" value="1"/>
</dbReference>
<evidence type="ECO:0000256" key="7">
    <source>
        <dbReference type="SAM" id="MobiDB-lite"/>
    </source>
</evidence>
<protein>
    <submittedName>
        <fullName evidence="10">Sigma-54 dependent transcriptional regulator</fullName>
    </submittedName>
</protein>
<evidence type="ECO:0000313" key="11">
    <source>
        <dbReference type="Proteomes" id="UP000823964"/>
    </source>
</evidence>
<dbReference type="PANTHER" id="PTHR32071:SF122">
    <property type="entry name" value="SIGMA FACTOR"/>
    <property type="match status" value="1"/>
</dbReference>
<dbReference type="SUPFAM" id="SSF52172">
    <property type="entry name" value="CheY-like"/>
    <property type="match status" value="1"/>
</dbReference>
<feature type="domain" description="Response regulatory" evidence="9">
    <location>
        <begin position="4"/>
        <end position="117"/>
    </location>
</feature>
<evidence type="ECO:0000256" key="5">
    <source>
        <dbReference type="ARBA" id="ARBA00023163"/>
    </source>
</evidence>
<dbReference type="Gene3D" id="1.10.10.60">
    <property type="entry name" value="Homeodomain-like"/>
    <property type="match status" value="1"/>
</dbReference>
<dbReference type="InterPro" id="IPR027417">
    <property type="entry name" value="P-loop_NTPase"/>
</dbReference>
<gene>
    <name evidence="10" type="ORF">H9862_03330</name>
</gene>
<dbReference type="GO" id="GO:0043565">
    <property type="term" value="F:sequence-specific DNA binding"/>
    <property type="evidence" value="ECO:0007669"/>
    <property type="project" value="InterPro"/>
</dbReference>
<dbReference type="SUPFAM" id="SSF52540">
    <property type="entry name" value="P-loop containing nucleoside triphosphate hydrolases"/>
    <property type="match status" value="1"/>
</dbReference>
<name>A0A9D1VAP5_9BACT</name>
<feature type="domain" description="Sigma-54 factor interaction" evidence="8">
    <location>
        <begin position="142"/>
        <end position="371"/>
    </location>
</feature>
<sequence length="490" mass="53906">MQPILLIVDDEKSTRDVLSQALEDDYEVYAAANGKAARAIMESEPVDLLLTDLRLGGESGMDLIDFACGLSKPPTCIMMTAYGSEDTAAEARRHGAYYFVTKPLNLDEVELLLKRAAHTRQLEAQNRELETQLHPDGGLDAMLGDSPQMQAIFNSIRRVAPTTATVLIEGESGTGKELVARAIHRLSGRPSRKFVAVNCAALSPQLMESELFGHERGAFTGAAQRRIGRFEEASGGTIFLDEIGEIDMPTQVKLLRVLSERTIERVGSNVPVAVDVRVVAATNRDLEQMVREGSFRLDLYQRLNVIAIHMPPLRERTGDLVLMANAFVQELSAQNNRAPMSLSRPALDLLLRYRWPGNVRQLRTAIEHGVVMATGDSIKPEDLPDYLRADADGAGADPGGAGRHDLPAEPASAAQPPASSSESATKPHFRLEFLPDLNLQWVERQVILLALERTRGNRTEAARLLGINRRTLQRKMAEAPDLFSTYLKDS</sequence>
<dbReference type="SMART" id="SM00382">
    <property type="entry name" value="AAA"/>
    <property type="match status" value="1"/>
</dbReference>
<dbReference type="FunFam" id="3.40.50.300:FF:000006">
    <property type="entry name" value="DNA-binding transcriptional regulator NtrC"/>
    <property type="match status" value="1"/>
</dbReference>
<dbReference type="CDD" id="cd00009">
    <property type="entry name" value="AAA"/>
    <property type="match status" value="1"/>
</dbReference>
<keyword evidence="1" id="KW-0547">Nucleotide-binding</keyword>
<dbReference type="Pfam" id="PF02954">
    <property type="entry name" value="HTH_8"/>
    <property type="match status" value="1"/>
</dbReference>
<dbReference type="PROSITE" id="PS00676">
    <property type="entry name" value="SIGMA54_INTERACT_2"/>
    <property type="match status" value="1"/>
</dbReference>
<evidence type="ECO:0000256" key="4">
    <source>
        <dbReference type="ARBA" id="ARBA00023125"/>
    </source>
</evidence>
<evidence type="ECO:0000256" key="3">
    <source>
        <dbReference type="ARBA" id="ARBA00023015"/>
    </source>
</evidence>
<dbReference type="Gene3D" id="3.40.50.300">
    <property type="entry name" value="P-loop containing nucleotide triphosphate hydrolases"/>
    <property type="match status" value="1"/>
</dbReference>
<evidence type="ECO:0000259" key="9">
    <source>
        <dbReference type="PROSITE" id="PS50110"/>
    </source>
</evidence>
<keyword evidence="4" id="KW-0238">DNA-binding</keyword>
<reference evidence="10" key="1">
    <citation type="journal article" date="2021" name="PeerJ">
        <title>Extensive microbial diversity within the chicken gut microbiome revealed by metagenomics and culture.</title>
        <authorList>
            <person name="Gilroy R."/>
            <person name="Ravi A."/>
            <person name="Getino M."/>
            <person name="Pursley I."/>
            <person name="Horton D.L."/>
            <person name="Alikhan N.F."/>
            <person name="Baker D."/>
            <person name="Gharbi K."/>
            <person name="Hall N."/>
            <person name="Watson M."/>
            <person name="Adriaenssens E.M."/>
            <person name="Foster-Nyarko E."/>
            <person name="Jarju S."/>
            <person name="Secka A."/>
            <person name="Antonio M."/>
            <person name="Oren A."/>
            <person name="Chaudhuri R.R."/>
            <person name="La Ragione R."/>
            <person name="Hildebrand F."/>
            <person name="Pallen M.J."/>
        </authorList>
    </citation>
    <scope>NUCLEOTIDE SEQUENCE</scope>
    <source>
        <strain evidence="10">14975</strain>
    </source>
</reference>
<feature type="region of interest" description="Disordered" evidence="7">
    <location>
        <begin position="383"/>
        <end position="425"/>
    </location>
</feature>
<dbReference type="PROSITE" id="PS50045">
    <property type="entry name" value="SIGMA54_INTERACT_4"/>
    <property type="match status" value="1"/>
</dbReference>
<dbReference type="GO" id="GO:0000160">
    <property type="term" value="P:phosphorelay signal transduction system"/>
    <property type="evidence" value="ECO:0007669"/>
    <property type="project" value="InterPro"/>
</dbReference>
<evidence type="ECO:0000313" key="10">
    <source>
        <dbReference type="EMBL" id="HIX19620.1"/>
    </source>
</evidence>
<evidence type="ECO:0000256" key="6">
    <source>
        <dbReference type="PROSITE-ProRule" id="PRU00169"/>
    </source>
</evidence>
<dbReference type="PROSITE" id="PS00688">
    <property type="entry name" value="SIGMA54_INTERACT_3"/>
    <property type="match status" value="1"/>
</dbReference>
<dbReference type="EMBL" id="DXFQ01000054">
    <property type="protein sequence ID" value="HIX19620.1"/>
    <property type="molecule type" value="Genomic_DNA"/>
</dbReference>
<dbReference type="InterPro" id="IPR003593">
    <property type="entry name" value="AAA+_ATPase"/>
</dbReference>
<dbReference type="InterPro" id="IPR002078">
    <property type="entry name" value="Sigma_54_int"/>
</dbReference>
<organism evidence="10 11">
    <name type="scientific">Candidatus Akkermansia intestinigallinarum</name>
    <dbReference type="NCBI Taxonomy" id="2838431"/>
    <lineage>
        <taxon>Bacteria</taxon>
        <taxon>Pseudomonadati</taxon>
        <taxon>Verrucomicrobiota</taxon>
        <taxon>Verrucomicrobiia</taxon>
        <taxon>Verrucomicrobiales</taxon>
        <taxon>Akkermansiaceae</taxon>
        <taxon>Akkermansia</taxon>
    </lineage>
</organism>
<dbReference type="Gene3D" id="3.40.50.2300">
    <property type="match status" value="1"/>
</dbReference>
<dbReference type="InterPro" id="IPR025662">
    <property type="entry name" value="Sigma_54_int_dom_ATP-bd_1"/>
</dbReference>